<evidence type="ECO:0000313" key="2">
    <source>
        <dbReference type="Proteomes" id="UP000251879"/>
    </source>
</evidence>
<proteinExistence type="predicted"/>
<dbReference type="Proteomes" id="UP000251879">
    <property type="component" value="Unassembled WGS sequence"/>
</dbReference>
<accession>A0AAX2HWM1</accession>
<gene>
    <name evidence="1" type="ORF">NCTC5923_00616</name>
</gene>
<comment type="caution">
    <text evidence="1">The sequence shown here is derived from an EMBL/GenBank/DDBJ whole genome shotgun (WGS) entry which is preliminary data.</text>
</comment>
<name>A0AAX2HWM1_YERPE</name>
<dbReference type="KEGG" id="ypw:CH59_2364"/>
<protein>
    <submittedName>
        <fullName evidence="1">HSP20-like protein</fullName>
    </submittedName>
</protein>
<sequence>MNGNIILNCIMNNNIPELIIDKPDIINAGFTPGAVFKIQQYRNGLDTR</sequence>
<dbReference type="KEGG" id="ypj:CH55_2592"/>
<reference evidence="1 2" key="1">
    <citation type="submission" date="2018-06" db="EMBL/GenBank/DDBJ databases">
        <authorList>
            <consortium name="Pathogen Informatics"/>
            <person name="Doyle S."/>
        </authorList>
    </citation>
    <scope>NUCLEOTIDE SEQUENCE [LARGE SCALE GENOMIC DNA]</scope>
    <source>
        <strain evidence="1 2">NCTC5923</strain>
    </source>
</reference>
<evidence type="ECO:0000313" key="1">
    <source>
        <dbReference type="EMBL" id="SQA37689.1"/>
    </source>
</evidence>
<dbReference type="KEGG" id="ypv:BZ15_4053"/>
<dbReference type="KEGG" id="ypl:CH46_1404"/>
<dbReference type="AlphaFoldDB" id="A0AAX2HWM1"/>
<dbReference type="EMBL" id="UAVH01000001">
    <property type="protein sequence ID" value="SQA37689.1"/>
    <property type="molecule type" value="Genomic_DNA"/>
</dbReference>
<organism evidence="1 2">
    <name type="scientific">Yersinia pestis</name>
    <dbReference type="NCBI Taxonomy" id="632"/>
    <lineage>
        <taxon>Bacteria</taxon>
        <taxon>Pseudomonadati</taxon>
        <taxon>Pseudomonadota</taxon>
        <taxon>Gammaproteobacteria</taxon>
        <taxon>Enterobacterales</taxon>
        <taxon>Yersiniaceae</taxon>
        <taxon>Yersinia</taxon>
    </lineage>
</organism>